<keyword evidence="4 6" id="KW-1133">Transmembrane helix</keyword>
<keyword evidence="3 6" id="KW-0812">Transmembrane</keyword>
<dbReference type="PRINTS" id="PR00813">
    <property type="entry name" value="BCTERIALGSPG"/>
</dbReference>
<dbReference type="GO" id="GO:0015628">
    <property type="term" value="P:protein secretion by the type II secretion system"/>
    <property type="evidence" value="ECO:0007669"/>
    <property type="project" value="InterPro"/>
</dbReference>
<dbReference type="GO" id="GO:0015627">
    <property type="term" value="C:type II protein secretion system complex"/>
    <property type="evidence" value="ECO:0007669"/>
    <property type="project" value="InterPro"/>
</dbReference>
<dbReference type="PANTHER" id="PTHR30093:SF44">
    <property type="entry name" value="TYPE II SECRETION SYSTEM CORE PROTEIN G"/>
    <property type="match status" value="1"/>
</dbReference>
<dbReference type="InterPro" id="IPR012902">
    <property type="entry name" value="N_methyl_site"/>
</dbReference>
<dbReference type="InterPro" id="IPR045584">
    <property type="entry name" value="Pilin-like"/>
</dbReference>
<dbReference type="Pfam" id="PF07963">
    <property type="entry name" value="N_methyl"/>
    <property type="match status" value="1"/>
</dbReference>
<evidence type="ECO:0000313" key="8">
    <source>
        <dbReference type="Proteomes" id="UP000176755"/>
    </source>
</evidence>
<gene>
    <name evidence="7" type="ORF">A2175_01905</name>
</gene>
<dbReference type="STRING" id="1801663.A2175_01905"/>
<dbReference type="SUPFAM" id="SSF54523">
    <property type="entry name" value="Pili subunits"/>
    <property type="match status" value="1"/>
</dbReference>
<evidence type="ECO:0000256" key="6">
    <source>
        <dbReference type="SAM" id="Phobius"/>
    </source>
</evidence>
<comment type="subcellular location">
    <subcellularLocation>
        <location evidence="1">Membrane</location>
        <topology evidence="1">Single-pass membrane protein</topology>
    </subcellularLocation>
</comment>
<evidence type="ECO:0000256" key="5">
    <source>
        <dbReference type="ARBA" id="ARBA00023136"/>
    </source>
</evidence>
<reference evidence="7 8" key="1">
    <citation type="journal article" date="2016" name="Nat. Commun.">
        <title>Thousands of microbial genomes shed light on interconnected biogeochemical processes in an aquifer system.</title>
        <authorList>
            <person name="Anantharaman K."/>
            <person name="Brown C.T."/>
            <person name="Hug L.A."/>
            <person name="Sharon I."/>
            <person name="Castelle C.J."/>
            <person name="Probst A.J."/>
            <person name="Thomas B.C."/>
            <person name="Singh A."/>
            <person name="Wilkins M.J."/>
            <person name="Karaoz U."/>
            <person name="Brodie E.L."/>
            <person name="Williams K.H."/>
            <person name="Hubbard S.S."/>
            <person name="Banfield J.F."/>
        </authorList>
    </citation>
    <scope>NUCLEOTIDE SEQUENCE [LARGE SCALE GENOMIC DNA]</scope>
</reference>
<dbReference type="InterPro" id="IPR000983">
    <property type="entry name" value="Bac_GSPG_pilin"/>
</dbReference>
<dbReference type="Proteomes" id="UP000176755">
    <property type="component" value="Unassembled WGS sequence"/>
</dbReference>
<dbReference type="EMBL" id="MHLY01000016">
    <property type="protein sequence ID" value="OGZ18489.1"/>
    <property type="molecule type" value="Genomic_DNA"/>
</dbReference>
<dbReference type="PROSITE" id="PS00409">
    <property type="entry name" value="PROKAR_NTER_METHYL"/>
    <property type="match status" value="1"/>
</dbReference>
<evidence type="ECO:0000256" key="3">
    <source>
        <dbReference type="ARBA" id="ARBA00022692"/>
    </source>
</evidence>
<comment type="caution">
    <text evidence="7">The sequence shown here is derived from an EMBL/GenBank/DDBJ whole genome shotgun (WGS) entry which is preliminary data.</text>
</comment>
<evidence type="ECO:0008006" key="9">
    <source>
        <dbReference type="Google" id="ProtNLM"/>
    </source>
</evidence>
<feature type="transmembrane region" description="Helical" evidence="6">
    <location>
        <begin position="12"/>
        <end position="34"/>
    </location>
</feature>
<proteinExistence type="predicted"/>
<dbReference type="GO" id="GO:0016020">
    <property type="term" value="C:membrane"/>
    <property type="evidence" value="ECO:0007669"/>
    <property type="project" value="UniProtKB-SubCell"/>
</dbReference>
<dbReference type="PANTHER" id="PTHR30093">
    <property type="entry name" value="GENERAL SECRETION PATHWAY PROTEIN G"/>
    <property type="match status" value="1"/>
</dbReference>
<dbReference type="NCBIfam" id="TIGR02532">
    <property type="entry name" value="IV_pilin_GFxxxE"/>
    <property type="match status" value="1"/>
</dbReference>
<accession>A0A1G2DY39</accession>
<evidence type="ECO:0000256" key="2">
    <source>
        <dbReference type="ARBA" id="ARBA00022481"/>
    </source>
</evidence>
<evidence type="ECO:0000256" key="4">
    <source>
        <dbReference type="ARBA" id="ARBA00022989"/>
    </source>
</evidence>
<dbReference type="AlphaFoldDB" id="A0A1G2DY39"/>
<sequence length="142" mass="14926">MYFAKKKKKKRGFTLIELLVVIAIIGILATIVIVNVNAARSKAQNTAVKGSLDALRAGAELYYDTNSYSYLNFCSGTDYAKAVTTIQNNNGGDAPYCLATADAYAVSATLRVAEGTNAAWCVDSTGKSQAIATELAVGTACP</sequence>
<name>A0A1G2DY39_9BACT</name>
<organism evidence="7 8">
    <name type="scientific">Candidatus Nealsonbacteria bacterium RBG_13_42_11</name>
    <dbReference type="NCBI Taxonomy" id="1801663"/>
    <lineage>
        <taxon>Bacteria</taxon>
        <taxon>Candidatus Nealsoniibacteriota</taxon>
    </lineage>
</organism>
<keyword evidence="5 6" id="KW-0472">Membrane</keyword>
<evidence type="ECO:0000313" key="7">
    <source>
        <dbReference type="EMBL" id="OGZ18489.1"/>
    </source>
</evidence>
<evidence type="ECO:0000256" key="1">
    <source>
        <dbReference type="ARBA" id="ARBA00004167"/>
    </source>
</evidence>
<dbReference type="Gene3D" id="3.30.700.10">
    <property type="entry name" value="Glycoprotein, Type 4 Pilin"/>
    <property type="match status" value="1"/>
</dbReference>
<protein>
    <recommendedName>
        <fullName evidence="9">Type II secretion system protein GspG C-terminal domain-containing protein</fullName>
    </recommendedName>
</protein>
<keyword evidence="2" id="KW-0488">Methylation</keyword>